<evidence type="ECO:0000313" key="4">
    <source>
        <dbReference type="Proteomes" id="UP001185015"/>
    </source>
</evidence>
<dbReference type="PANTHER" id="PTHR35023">
    <property type="entry name" value="CHELATASE-RELATED"/>
    <property type="match status" value="1"/>
</dbReference>
<dbReference type="EMBL" id="JAVDQI010000001">
    <property type="protein sequence ID" value="MDR6222087.1"/>
    <property type="molecule type" value="Genomic_DNA"/>
</dbReference>
<comment type="caution">
    <text evidence="3">The sequence shown here is derived from an EMBL/GenBank/DDBJ whole genome shotgun (WGS) entry which is preliminary data.</text>
</comment>
<feature type="compositionally biased region" description="Acidic residues" evidence="1">
    <location>
        <begin position="197"/>
        <end position="210"/>
    </location>
</feature>
<dbReference type="EC" id="6.6.1.1" evidence="3"/>
<keyword evidence="4" id="KW-1185">Reference proteome</keyword>
<evidence type="ECO:0000259" key="2">
    <source>
        <dbReference type="PROSITE" id="PS50234"/>
    </source>
</evidence>
<evidence type="ECO:0000256" key="1">
    <source>
        <dbReference type="SAM" id="MobiDB-lite"/>
    </source>
</evidence>
<dbReference type="PROSITE" id="PS50234">
    <property type="entry name" value="VWFA"/>
    <property type="match status" value="1"/>
</dbReference>
<evidence type="ECO:0000313" key="3">
    <source>
        <dbReference type="EMBL" id="MDR6222087.1"/>
    </source>
</evidence>
<gene>
    <name evidence="3" type="ORF">J2750_000519</name>
</gene>
<dbReference type="RefSeq" id="WP_270096123.1">
    <property type="nucleotide sequence ID" value="NZ_JAQFFK010000003.1"/>
</dbReference>
<protein>
    <submittedName>
        <fullName evidence="3">Magnesium chelatase subunit D</fullName>
        <ecNumber evidence="3">6.6.1.1</ecNumber>
    </submittedName>
</protein>
<organism evidence="3 4">
    <name type="scientific">Methanococcoides alaskense</name>
    <dbReference type="NCBI Taxonomy" id="325778"/>
    <lineage>
        <taxon>Archaea</taxon>
        <taxon>Methanobacteriati</taxon>
        <taxon>Methanobacteriota</taxon>
        <taxon>Stenosarchaea group</taxon>
        <taxon>Methanomicrobia</taxon>
        <taxon>Methanosarcinales</taxon>
        <taxon>Methanosarcinaceae</taxon>
        <taxon>Methanococcoides</taxon>
    </lineage>
</organism>
<reference evidence="3 4" key="1">
    <citation type="submission" date="2023-07" db="EMBL/GenBank/DDBJ databases">
        <title>Genomic Encyclopedia of Type Strains, Phase IV (KMG-IV): sequencing the most valuable type-strain genomes for metagenomic binning, comparative biology and taxonomic classification.</title>
        <authorList>
            <person name="Goeker M."/>
        </authorList>
    </citation>
    <scope>NUCLEOTIDE SEQUENCE [LARGE SCALE GENOMIC DNA]</scope>
    <source>
        <strain evidence="3 4">DSM 17273</strain>
    </source>
</reference>
<dbReference type="SMART" id="SM00327">
    <property type="entry name" value="VWA"/>
    <property type="match status" value="1"/>
</dbReference>
<proteinExistence type="predicted"/>
<dbReference type="PANTHER" id="PTHR35023:SF1">
    <property type="entry name" value="MG-PROTOPORPHYRIN IX CHELATASE"/>
    <property type="match status" value="1"/>
</dbReference>
<feature type="region of interest" description="Disordered" evidence="1">
    <location>
        <begin position="180"/>
        <end position="210"/>
    </location>
</feature>
<dbReference type="Gene3D" id="3.40.50.410">
    <property type="entry name" value="von Willebrand factor, type A domain"/>
    <property type="match status" value="1"/>
</dbReference>
<dbReference type="InterPro" id="IPR002035">
    <property type="entry name" value="VWF_A"/>
</dbReference>
<dbReference type="GO" id="GO:0016851">
    <property type="term" value="F:magnesium chelatase activity"/>
    <property type="evidence" value="ECO:0007669"/>
    <property type="project" value="UniProtKB-EC"/>
</dbReference>
<dbReference type="Pfam" id="PF00092">
    <property type="entry name" value="VWA"/>
    <property type="match status" value="1"/>
</dbReference>
<name>A0AA90TY47_9EURY</name>
<dbReference type="InterPro" id="IPR052989">
    <property type="entry name" value="Mg-chelatase_DI-like"/>
</dbReference>
<dbReference type="SUPFAM" id="SSF53300">
    <property type="entry name" value="vWA-like"/>
    <property type="match status" value="1"/>
</dbReference>
<feature type="compositionally biased region" description="Basic and acidic residues" evidence="1">
    <location>
        <begin position="180"/>
        <end position="193"/>
    </location>
</feature>
<accession>A0AA90TY47</accession>
<keyword evidence="3" id="KW-0436">Ligase</keyword>
<dbReference type="AlphaFoldDB" id="A0AA90TY47"/>
<dbReference type="Proteomes" id="UP001185015">
    <property type="component" value="Unassembled WGS sequence"/>
</dbReference>
<dbReference type="InterPro" id="IPR036465">
    <property type="entry name" value="vWFA_dom_sf"/>
</dbReference>
<feature type="domain" description="VWFA" evidence="2">
    <location>
        <begin position="340"/>
        <end position="530"/>
    </location>
</feature>
<sequence>MKDQVTASRMRKSLDRDYDVGVFNPGRPVMSVRLPLTDLSQISGTDTEAVHEKLISGTWSIKPEDVKEIFIIADNDHVIVDPKDFFDSFKKEPEIETVFEEEQELSRNDDHAIMRITVPEEVVEEENKETVDKVIDEPEVHLVPREYEPTIETGPKQIKKESPVLIKKARQTVVTDISRAKEEAPEISEEKNTSELLEAEVTEPEEEVDNDPVIEELVPISETGKDTAEEIAVPKSKAKPERDDPLEDEKAVSKILTDFAKNKQKKKVVSGRLKSGRRAEVLTKGKRGRYVRYKMPGDKVTDIAIAPTVRAAAHHAKDGKISIKKSDIREKIRRRRISTLINIVFDTSDSMDEKEKIKITTDVVLALLKDAYQRRDRVSLVTYSGRSAELVLPFTSSVESAKRYLEKVPFGGTTPMASGILAGVQTILQELKREPSAVPIMILVTDGTANVPLHRGGSIERELLQVCKGVSDYRINMLVVDISRNGSDLAEKLADVACGKYYHPVLLSKETLYSAIKGERDDLTDIASSASNLR</sequence>